<feature type="transmembrane region" description="Helical" evidence="8">
    <location>
        <begin position="325"/>
        <end position="353"/>
    </location>
</feature>
<feature type="transmembrane region" description="Helical" evidence="8">
    <location>
        <begin position="251"/>
        <end position="267"/>
    </location>
</feature>
<keyword evidence="11" id="KW-1185">Reference proteome</keyword>
<dbReference type="EMBL" id="AWVH01000016">
    <property type="protein sequence ID" value="ERJ93828.1"/>
    <property type="molecule type" value="Genomic_DNA"/>
</dbReference>
<dbReference type="PRINTS" id="PR00758">
    <property type="entry name" value="ARSENICPUMP"/>
</dbReference>
<feature type="transmembrane region" description="Helical" evidence="8">
    <location>
        <begin position="287"/>
        <end position="305"/>
    </location>
</feature>
<dbReference type="InterPro" id="IPR051475">
    <property type="entry name" value="Diverse_Ion_Transporter"/>
</dbReference>
<reference evidence="10 11" key="1">
    <citation type="submission" date="2013-08" db="EMBL/GenBank/DDBJ databases">
        <authorList>
            <person name="Weinstock G."/>
            <person name="Sodergren E."/>
            <person name="Wylie T."/>
            <person name="Fulton L."/>
            <person name="Fulton R."/>
            <person name="Fronick C."/>
            <person name="O'Laughlin M."/>
            <person name="Godfrey J."/>
            <person name="Miner T."/>
            <person name="Herter B."/>
            <person name="Appelbaum E."/>
            <person name="Cordes M."/>
            <person name="Lek S."/>
            <person name="Wollam A."/>
            <person name="Pepin K.H."/>
            <person name="Palsikar V.B."/>
            <person name="Mitreva M."/>
            <person name="Wilson R.K."/>
        </authorList>
    </citation>
    <scope>NUCLEOTIDE SEQUENCE [LARGE SCALE GENOMIC DNA]</scope>
    <source>
        <strain evidence="10 11">ATCC 700332</strain>
    </source>
</reference>
<evidence type="ECO:0000256" key="3">
    <source>
        <dbReference type="ARBA" id="ARBA00022448"/>
    </source>
</evidence>
<dbReference type="Pfam" id="PF03600">
    <property type="entry name" value="CitMHS"/>
    <property type="match status" value="1"/>
</dbReference>
<feature type="transmembrane region" description="Helical" evidence="8">
    <location>
        <begin position="98"/>
        <end position="126"/>
    </location>
</feature>
<proteinExistence type="inferred from homology"/>
<organism evidence="10 11">
    <name type="scientific">Treponema lecithinolyticum ATCC 700332</name>
    <dbReference type="NCBI Taxonomy" id="1321815"/>
    <lineage>
        <taxon>Bacteria</taxon>
        <taxon>Pseudomonadati</taxon>
        <taxon>Spirochaetota</taxon>
        <taxon>Spirochaetia</taxon>
        <taxon>Spirochaetales</taxon>
        <taxon>Treponemataceae</taxon>
        <taxon>Treponema</taxon>
    </lineage>
</organism>
<feature type="transmembrane region" description="Helical" evidence="8">
    <location>
        <begin position="365"/>
        <end position="390"/>
    </location>
</feature>
<dbReference type="Proteomes" id="UP000016649">
    <property type="component" value="Unassembled WGS sequence"/>
</dbReference>
<accession>A0ABN0P059</accession>
<feature type="transmembrane region" description="Helical" evidence="8">
    <location>
        <begin position="183"/>
        <end position="204"/>
    </location>
</feature>
<feature type="transmembrane region" description="Helical" evidence="8">
    <location>
        <begin position="61"/>
        <end position="78"/>
    </location>
</feature>
<protein>
    <submittedName>
        <fullName evidence="10">Citrate transporter</fullName>
    </submittedName>
</protein>
<keyword evidence="5 8" id="KW-0812">Transmembrane</keyword>
<sequence>MEFAAMETKWIILTAAAVMYAAVIAFSGKKHWISLAAALLIVLTGSVSPVHALLHLINWNILLIYIGSLIIAELFLYSRVPNCLADMFIDALPSAGSAVTAILIMTGIISAFVENVATVLVMAPVALSLCKKLHITPVYFMAALAVMANLQGTATLVGDPPSMIFASYAHYGFNDFFAHQGRLSIFFVVQAGMIAGALYFYLYFKRAVKIGSQKIKIEKQSILSLFPSVLLVLMIVFLALCSFLHIEFSGLIVFALGVCGLLWYRFIRKKSVRQTGELIKNLDWETILFLIGIFVVIGTLSETGLLEEFAVFLRNITGENKVLGFLVIVIVSMLISGFVDNVPYIIVMLPVAASLAYTMGLKGELYMFALLVGSCMGGNLTPFGASANIATMSILKKQGTPLSFAGWCKIGVPFTLITTAASCAVLWLLWAHA</sequence>
<evidence type="ECO:0000256" key="2">
    <source>
        <dbReference type="ARBA" id="ARBA00009843"/>
    </source>
</evidence>
<dbReference type="PANTHER" id="PTHR43568:SF1">
    <property type="entry name" value="P PROTEIN"/>
    <property type="match status" value="1"/>
</dbReference>
<comment type="caution">
    <text evidence="10">The sequence shown here is derived from an EMBL/GenBank/DDBJ whole genome shotgun (WGS) entry which is preliminary data.</text>
</comment>
<evidence type="ECO:0000256" key="7">
    <source>
        <dbReference type="ARBA" id="ARBA00023136"/>
    </source>
</evidence>
<name>A0ABN0P059_TRELE</name>
<dbReference type="PANTHER" id="PTHR43568">
    <property type="entry name" value="P PROTEIN"/>
    <property type="match status" value="1"/>
</dbReference>
<keyword evidence="4" id="KW-1003">Cell membrane</keyword>
<feature type="transmembrane region" description="Helical" evidence="8">
    <location>
        <begin position="225"/>
        <end position="245"/>
    </location>
</feature>
<feature type="domain" description="Citrate transporter-like" evidence="9">
    <location>
        <begin position="30"/>
        <end position="373"/>
    </location>
</feature>
<evidence type="ECO:0000256" key="1">
    <source>
        <dbReference type="ARBA" id="ARBA00004651"/>
    </source>
</evidence>
<evidence type="ECO:0000256" key="6">
    <source>
        <dbReference type="ARBA" id="ARBA00022989"/>
    </source>
</evidence>
<evidence type="ECO:0000256" key="5">
    <source>
        <dbReference type="ARBA" id="ARBA00022692"/>
    </source>
</evidence>
<evidence type="ECO:0000256" key="4">
    <source>
        <dbReference type="ARBA" id="ARBA00022475"/>
    </source>
</evidence>
<evidence type="ECO:0000313" key="10">
    <source>
        <dbReference type="EMBL" id="ERJ93828.1"/>
    </source>
</evidence>
<evidence type="ECO:0000256" key="8">
    <source>
        <dbReference type="SAM" id="Phobius"/>
    </source>
</evidence>
<dbReference type="InterPro" id="IPR004680">
    <property type="entry name" value="Cit_transptr-like_dom"/>
</dbReference>
<feature type="transmembrane region" description="Helical" evidence="8">
    <location>
        <begin position="7"/>
        <end position="26"/>
    </location>
</feature>
<evidence type="ECO:0000313" key="11">
    <source>
        <dbReference type="Proteomes" id="UP000016649"/>
    </source>
</evidence>
<evidence type="ECO:0000259" key="9">
    <source>
        <dbReference type="Pfam" id="PF03600"/>
    </source>
</evidence>
<feature type="transmembrane region" description="Helical" evidence="8">
    <location>
        <begin position="138"/>
        <end position="158"/>
    </location>
</feature>
<comment type="subcellular location">
    <subcellularLocation>
        <location evidence="1">Cell membrane</location>
        <topology evidence="1">Multi-pass membrane protein</topology>
    </subcellularLocation>
</comment>
<feature type="transmembrane region" description="Helical" evidence="8">
    <location>
        <begin position="410"/>
        <end position="430"/>
    </location>
</feature>
<keyword evidence="3" id="KW-0813">Transport</keyword>
<keyword evidence="7 8" id="KW-0472">Membrane</keyword>
<comment type="similarity">
    <text evidence="2">Belongs to the CitM (TC 2.A.11) transporter family.</text>
</comment>
<gene>
    <name evidence="10" type="ORF">HMPREF9193_00672</name>
</gene>
<dbReference type="InterPro" id="IPR000802">
    <property type="entry name" value="Arsenical_pump_ArsB"/>
</dbReference>
<keyword evidence="6 8" id="KW-1133">Transmembrane helix</keyword>
<feature type="transmembrane region" description="Helical" evidence="8">
    <location>
        <begin position="32"/>
        <end position="54"/>
    </location>
</feature>